<evidence type="ECO:0000256" key="12">
    <source>
        <dbReference type="ARBA" id="ARBA00023012"/>
    </source>
</evidence>
<dbReference type="SMART" id="SM00387">
    <property type="entry name" value="HATPase_c"/>
    <property type="match status" value="1"/>
</dbReference>
<dbReference type="InterPro" id="IPR003660">
    <property type="entry name" value="HAMP_dom"/>
</dbReference>
<dbReference type="Pfam" id="PF02518">
    <property type="entry name" value="HATPase_c"/>
    <property type="match status" value="1"/>
</dbReference>
<evidence type="ECO:0000256" key="2">
    <source>
        <dbReference type="ARBA" id="ARBA00004429"/>
    </source>
</evidence>
<keyword evidence="13 14" id="KW-0472">Membrane</keyword>
<dbReference type="InterPro" id="IPR036097">
    <property type="entry name" value="HisK_dim/P_sf"/>
</dbReference>
<evidence type="ECO:0000256" key="3">
    <source>
        <dbReference type="ARBA" id="ARBA00012438"/>
    </source>
</evidence>
<dbReference type="SMART" id="SM00304">
    <property type="entry name" value="HAMP"/>
    <property type="match status" value="1"/>
</dbReference>
<keyword evidence="12" id="KW-0902">Two-component regulatory system</keyword>
<dbReference type="GO" id="GO:0000155">
    <property type="term" value="F:phosphorelay sensor kinase activity"/>
    <property type="evidence" value="ECO:0007669"/>
    <property type="project" value="InterPro"/>
</dbReference>
<keyword evidence="8" id="KW-0547">Nucleotide-binding</keyword>
<feature type="transmembrane region" description="Helical" evidence="14">
    <location>
        <begin position="161"/>
        <end position="184"/>
    </location>
</feature>
<dbReference type="InterPro" id="IPR050980">
    <property type="entry name" value="2C_sensor_his_kinase"/>
</dbReference>
<evidence type="ECO:0000256" key="11">
    <source>
        <dbReference type="ARBA" id="ARBA00022989"/>
    </source>
</evidence>
<evidence type="ECO:0000313" key="17">
    <source>
        <dbReference type="EMBL" id="NGM24321.1"/>
    </source>
</evidence>
<dbReference type="Proteomes" id="UP000475385">
    <property type="component" value="Unassembled WGS sequence"/>
</dbReference>
<keyword evidence="4" id="KW-0997">Cell inner membrane</keyword>
<dbReference type="InterPro" id="IPR036890">
    <property type="entry name" value="HATPase_C_sf"/>
</dbReference>
<accession>A0A6M1LV38</accession>
<evidence type="ECO:0000256" key="13">
    <source>
        <dbReference type="ARBA" id="ARBA00023136"/>
    </source>
</evidence>
<keyword evidence="5" id="KW-0597">Phosphoprotein</keyword>
<dbReference type="SUPFAM" id="SSF55874">
    <property type="entry name" value="ATPase domain of HSP90 chaperone/DNA topoisomerase II/histidine kinase"/>
    <property type="match status" value="1"/>
</dbReference>
<dbReference type="CDD" id="cd00075">
    <property type="entry name" value="HATPase"/>
    <property type="match status" value="1"/>
</dbReference>
<feature type="domain" description="HAMP" evidence="16">
    <location>
        <begin position="185"/>
        <end position="237"/>
    </location>
</feature>
<keyword evidence="18" id="KW-1185">Reference proteome</keyword>
<evidence type="ECO:0000259" key="16">
    <source>
        <dbReference type="PROSITE" id="PS50885"/>
    </source>
</evidence>
<keyword evidence="9" id="KW-0418">Kinase</keyword>
<dbReference type="PRINTS" id="PR00344">
    <property type="entry name" value="BCTRLSENSOR"/>
</dbReference>
<feature type="domain" description="Histidine kinase" evidence="15">
    <location>
        <begin position="245"/>
        <end position="441"/>
    </location>
</feature>
<reference evidence="17 18" key="1">
    <citation type="submission" date="2020-02" db="EMBL/GenBank/DDBJ databases">
        <authorList>
            <person name="Kim H.M."/>
            <person name="Jeon C.O."/>
        </authorList>
    </citation>
    <scope>NUCLEOTIDE SEQUENCE [LARGE SCALE GENOMIC DNA]</scope>
    <source>
        <strain evidence="17 18">PeD5</strain>
    </source>
</reference>
<dbReference type="RefSeq" id="WP_164698230.1">
    <property type="nucleotide sequence ID" value="NZ_JAAIKB010000031.1"/>
</dbReference>
<dbReference type="AlphaFoldDB" id="A0A6M1LV38"/>
<gene>
    <name evidence="17" type="ORF">G3576_30310</name>
</gene>
<evidence type="ECO:0000256" key="10">
    <source>
        <dbReference type="ARBA" id="ARBA00022840"/>
    </source>
</evidence>
<dbReference type="SUPFAM" id="SSF47384">
    <property type="entry name" value="Homodimeric domain of signal transducing histidine kinase"/>
    <property type="match status" value="1"/>
</dbReference>
<dbReference type="PANTHER" id="PTHR44936">
    <property type="entry name" value="SENSOR PROTEIN CREC"/>
    <property type="match status" value="1"/>
</dbReference>
<dbReference type="PROSITE" id="PS50109">
    <property type="entry name" value="HIS_KIN"/>
    <property type="match status" value="1"/>
</dbReference>
<comment type="caution">
    <text evidence="17">The sequence shown here is derived from an EMBL/GenBank/DDBJ whole genome shotgun (WGS) entry which is preliminary data.</text>
</comment>
<sequence>MNLRAVPLVVRSAAIVIACVMLVQLLNLAVFVACPPVPLGPVGFETMQRALMGDGPVRGVEIRDIPVQEVPPQEPLLLAMRDVMAVRLGLPEAELRVHFVSVLQALKGTRYAAHRLATGGADPASEKAAALDFAGGITLARHLGDGSWRVVNPSGSIFRGWLMLAVIWVLGTILFAIPCAYLVARWLSRPIRHFAEAAERLGRNPRDADLEPDGPRELRGATLAFNEMKRRLGRYVDDRLNLMSAIAHDLRIPLTRLAFRLERVPEAIRSRAEADIAEMQQMLGAVLSFVQATHAARPRQPQELRSLLSTIADDMAETGSQVSLEEGPDVILPADDIGLRSLFTNLIHNAVTYGGAARVRLTRKDGAAVVEIEDDGPGLPPEELERAFEPFYRGEPSRNRATGGIGLGLALVRSVAVAHGGSATLENLATRGLRARVVLPA</sequence>
<dbReference type="GO" id="GO:0005524">
    <property type="term" value="F:ATP binding"/>
    <property type="evidence" value="ECO:0007669"/>
    <property type="project" value="UniProtKB-KW"/>
</dbReference>
<reference evidence="17 18" key="2">
    <citation type="submission" date="2020-03" db="EMBL/GenBank/DDBJ databases">
        <title>Roseomonas stagni sp. nov., isolated from pond water in Japan.</title>
        <authorList>
            <person name="Furuhata K."/>
            <person name="Miyamoto H."/>
            <person name="Goto K."/>
        </authorList>
    </citation>
    <scope>NUCLEOTIDE SEQUENCE [LARGE SCALE GENOMIC DNA]</scope>
    <source>
        <strain evidence="17 18">PeD5</strain>
    </source>
</reference>
<dbReference type="GO" id="GO:0005886">
    <property type="term" value="C:plasma membrane"/>
    <property type="evidence" value="ECO:0007669"/>
    <property type="project" value="UniProtKB-SubCell"/>
</dbReference>
<evidence type="ECO:0000256" key="5">
    <source>
        <dbReference type="ARBA" id="ARBA00022553"/>
    </source>
</evidence>
<dbReference type="InterPro" id="IPR004358">
    <property type="entry name" value="Sig_transdc_His_kin-like_C"/>
</dbReference>
<protein>
    <recommendedName>
        <fullName evidence="3">histidine kinase</fullName>
        <ecNumber evidence="3">2.7.13.3</ecNumber>
    </recommendedName>
</protein>
<comment type="catalytic activity">
    <reaction evidence="1">
        <text>ATP + protein L-histidine = ADP + protein N-phospho-L-histidine.</text>
        <dbReference type="EC" id="2.7.13.3"/>
    </reaction>
</comment>
<evidence type="ECO:0000256" key="1">
    <source>
        <dbReference type="ARBA" id="ARBA00000085"/>
    </source>
</evidence>
<comment type="subcellular location">
    <subcellularLocation>
        <location evidence="2">Cell inner membrane</location>
        <topology evidence="2">Multi-pass membrane protein</topology>
    </subcellularLocation>
</comment>
<dbReference type="EMBL" id="JAAIKB010000031">
    <property type="protein sequence ID" value="NGM24321.1"/>
    <property type="molecule type" value="Genomic_DNA"/>
</dbReference>
<proteinExistence type="predicted"/>
<dbReference type="Gene3D" id="1.10.287.130">
    <property type="match status" value="1"/>
</dbReference>
<dbReference type="EC" id="2.7.13.3" evidence="3"/>
<evidence type="ECO:0000256" key="8">
    <source>
        <dbReference type="ARBA" id="ARBA00022741"/>
    </source>
</evidence>
<dbReference type="Pfam" id="PF00672">
    <property type="entry name" value="HAMP"/>
    <property type="match status" value="1"/>
</dbReference>
<keyword evidence="6" id="KW-0808">Transferase</keyword>
<evidence type="ECO:0000259" key="15">
    <source>
        <dbReference type="PROSITE" id="PS50109"/>
    </source>
</evidence>
<keyword evidence="10" id="KW-0067">ATP-binding</keyword>
<dbReference type="CDD" id="cd06225">
    <property type="entry name" value="HAMP"/>
    <property type="match status" value="1"/>
</dbReference>
<keyword evidence="11 14" id="KW-1133">Transmembrane helix</keyword>
<dbReference type="PROSITE" id="PS50885">
    <property type="entry name" value="HAMP"/>
    <property type="match status" value="1"/>
</dbReference>
<evidence type="ECO:0000256" key="14">
    <source>
        <dbReference type="SAM" id="Phobius"/>
    </source>
</evidence>
<evidence type="ECO:0000256" key="9">
    <source>
        <dbReference type="ARBA" id="ARBA00022777"/>
    </source>
</evidence>
<feature type="transmembrane region" description="Helical" evidence="14">
    <location>
        <begin position="12"/>
        <end position="33"/>
    </location>
</feature>
<evidence type="ECO:0000313" key="18">
    <source>
        <dbReference type="Proteomes" id="UP000475385"/>
    </source>
</evidence>
<evidence type="ECO:0000256" key="4">
    <source>
        <dbReference type="ARBA" id="ARBA00022519"/>
    </source>
</evidence>
<dbReference type="InterPro" id="IPR003594">
    <property type="entry name" value="HATPase_dom"/>
</dbReference>
<keyword evidence="4" id="KW-1003">Cell membrane</keyword>
<dbReference type="InterPro" id="IPR005467">
    <property type="entry name" value="His_kinase_dom"/>
</dbReference>
<keyword evidence="7 14" id="KW-0812">Transmembrane</keyword>
<evidence type="ECO:0000256" key="6">
    <source>
        <dbReference type="ARBA" id="ARBA00022679"/>
    </source>
</evidence>
<dbReference type="Gene3D" id="3.30.565.10">
    <property type="entry name" value="Histidine kinase-like ATPase, C-terminal domain"/>
    <property type="match status" value="1"/>
</dbReference>
<evidence type="ECO:0000256" key="7">
    <source>
        <dbReference type="ARBA" id="ARBA00022692"/>
    </source>
</evidence>
<dbReference type="PANTHER" id="PTHR44936:SF5">
    <property type="entry name" value="SENSOR HISTIDINE KINASE ENVZ"/>
    <property type="match status" value="1"/>
</dbReference>
<name>A0A6M1LV38_9PROT</name>
<organism evidence="17 18">
    <name type="scientific">Falsiroseomonas algicola</name>
    <dbReference type="NCBI Taxonomy" id="2716930"/>
    <lineage>
        <taxon>Bacteria</taxon>
        <taxon>Pseudomonadati</taxon>
        <taxon>Pseudomonadota</taxon>
        <taxon>Alphaproteobacteria</taxon>
        <taxon>Acetobacterales</taxon>
        <taxon>Roseomonadaceae</taxon>
        <taxon>Falsiroseomonas</taxon>
    </lineage>
</organism>
<dbReference type="PROSITE" id="PS51257">
    <property type="entry name" value="PROKAR_LIPOPROTEIN"/>
    <property type="match status" value="1"/>
</dbReference>